<dbReference type="WBParaSite" id="PSAMB.scaffold8766size5813.g31778.t1">
    <property type="protein sequence ID" value="PSAMB.scaffold8766size5813.g31778.t1"/>
    <property type="gene ID" value="PSAMB.scaffold8766size5813.g31778"/>
</dbReference>
<evidence type="ECO:0000313" key="2">
    <source>
        <dbReference type="WBParaSite" id="PSAMB.scaffold8766size5813.g31778.t1"/>
    </source>
</evidence>
<name>A0A914XI05_9BILA</name>
<evidence type="ECO:0000313" key="1">
    <source>
        <dbReference type="Proteomes" id="UP000887566"/>
    </source>
</evidence>
<dbReference type="AlphaFoldDB" id="A0A914XI05"/>
<protein>
    <submittedName>
        <fullName evidence="2">Uncharacterized protein</fullName>
    </submittedName>
</protein>
<accession>A0A914XI05</accession>
<proteinExistence type="predicted"/>
<sequence length="107" mass="11865">MDLEQSRTAIHGPAGDLEVSFLLHDSGASNADRMLIFGTTNLIASLGRSRKIHADSTFRVTPVPFKQLYVLHFKENDMLFPGAFVLLPSKTKAIYDRMLQVMKAIGS</sequence>
<organism evidence="1 2">
    <name type="scientific">Plectus sambesii</name>
    <dbReference type="NCBI Taxonomy" id="2011161"/>
    <lineage>
        <taxon>Eukaryota</taxon>
        <taxon>Metazoa</taxon>
        <taxon>Ecdysozoa</taxon>
        <taxon>Nematoda</taxon>
        <taxon>Chromadorea</taxon>
        <taxon>Plectida</taxon>
        <taxon>Plectina</taxon>
        <taxon>Plectoidea</taxon>
        <taxon>Plectidae</taxon>
        <taxon>Plectus</taxon>
    </lineage>
</organism>
<keyword evidence="1" id="KW-1185">Reference proteome</keyword>
<reference evidence="2" key="1">
    <citation type="submission" date="2022-11" db="UniProtKB">
        <authorList>
            <consortium name="WormBaseParasite"/>
        </authorList>
    </citation>
    <scope>IDENTIFICATION</scope>
</reference>
<dbReference type="Proteomes" id="UP000887566">
    <property type="component" value="Unplaced"/>
</dbReference>